<dbReference type="GO" id="GO:0008410">
    <property type="term" value="F:CoA-transferase activity"/>
    <property type="evidence" value="ECO:0007669"/>
    <property type="project" value="TreeGrafter"/>
</dbReference>
<dbReference type="Pfam" id="PF02515">
    <property type="entry name" value="CoA_transf_3"/>
    <property type="match status" value="1"/>
</dbReference>
<dbReference type="Gene3D" id="3.30.1540.10">
    <property type="entry name" value="formyl-coa transferase, domain 3"/>
    <property type="match status" value="1"/>
</dbReference>
<evidence type="ECO:0000256" key="2">
    <source>
        <dbReference type="SAM" id="MobiDB-lite"/>
    </source>
</evidence>
<sequence length="431" mass="45400">MTATTESAEPGPAFLRGVRVLDVTGALAGPYCTTILSDLGADVLKIEPVKGDGMRARRMGPERRSIPFDLTHRDKQSLAVDMKSPAGADIVRSLARRSDVLVENFRVGAMARLGLGYEDLRTECPDLVYCSISGFGQFGPMRDAKGIDLIAQAYSGLMSVTGSIDGQLAKAGFPISDVGTGMWGAIGVLAALLRARAGGGGAYIDVALADSVAAWSLWEVADYVATGVEPAPLGTAHRLAAPYEAFTCQDGATLVLGAVDRAWEALCAVLELDLRDDPRFATEYERFLHRAPLAEIIQARFATAPRNHWMGALRAAGVPCGPVNGISDILSDEQFAARGLFVHDEERFAEPTIVNTPIVADGAPRARGRAPELGADTVAVLAELGYDDEQIAALVEVGVVGVHDADEATAGAAHARTDATTSAARSAETRK</sequence>
<keyword evidence="1 3" id="KW-0808">Transferase</keyword>
<evidence type="ECO:0000313" key="4">
    <source>
        <dbReference type="Proteomes" id="UP000658320"/>
    </source>
</evidence>
<dbReference type="AlphaFoldDB" id="A0A918C6V7"/>
<organism evidence="3 4">
    <name type="scientific">Streptomyces aurantiogriseus</name>
    <dbReference type="NCBI Taxonomy" id="66870"/>
    <lineage>
        <taxon>Bacteria</taxon>
        <taxon>Bacillati</taxon>
        <taxon>Actinomycetota</taxon>
        <taxon>Actinomycetes</taxon>
        <taxon>Kitasatosporales</taxon>
        <taxon>Streptomycetaceae</taxon>
        <taxon>Streptomyces</taxon>
    </lineage>
</organism>
<protein>
    <submittedName>
        <fullName evidence="3">CoA transferase</fullName>
    </submittedName>
</protein>
<dbReference type="PANTHER" id="PTHR48207">
    <property type="entry name" value="SUCCINATE--HYDROXYMETHYLGLUTARATE COA-TRANSFERASE"/>
    <property type="match status" value="1"/>
</dbReference>
<keyword evidence="4" id="KW-1185">Reference proteome</keyword>
<reference evidence="3" key="1">
    <citation type="journal article" date="2014" name="Int. J. Syst. Evol. Microbiol.">
        <title>Complete genome sequence of Corynebacterium casei LMG S-19264T (=DSM 44701T), isolated from a smear-ripened cheese.</title>
        <authorList>
            <consortium name="US DOE Joint Genome Institute (JGI-PGF)"/>
            <person name="Walter F."/>
            <person name="Albersmeier A."/>
            <person name="Kalinowski J."/>
            <person name="Ruckert C."/>
        </authorList>
    </citation>
    <scope>NUCLEOTIDE SEQUENCE</scope>
    <source>
        <strain evidence="3">JCM 4346</strain>
    </source>
</reference>
<evidence type="ECO:0000313" key="3">
    <source>
        <dbReference type="EMBL" id="GGR08742.1"/>
    </source>
</evidence>
<reference evidence="3" key="2">
    <citation type="submission" date="2020-09" db="EMBL/GenBank/DDBJ databases">
        <authorList>
            <person name="Sun Q."/>
            <person name="Ohkuma M."/>
        </authorList>
    </citation>
    <scope>NUCLEOTIDE SEQUENCE</scope>
    <source>
        <strain evidence="3">JCM 4346</strain>
    </source>
</reference>
<dbReference type="InterPro" id="IPR044855">
    <property type="entry name" value="CoA-Trfase_III_dom3_sf"/>
</dbReference>
<dbReference type="InterPro" id="IPR003673">
    <property type="entry name" value="CoA-Trfase_fam_III"/>
</dbReference>
<accession>A0A918C6V7</accession>
<gene>
    <name evidence="3" type="ORF">GCM10010251_25480</name>
</gene>
<dbReference type="Gene3D" id="3.40.50.10540">
    <property type="entry name" value="Crotonobetainyl-coa:carnitine coa-transferase, domain 1"/>
    <property type="match status" value="1"/>
</dbReference>
<dbReference type="PANTHER" id="PTHR48207:SF3">
    <property type="entry name" value="SUCCINATE--HYDROXYMETHYLGLUTARATE COA-TRANSFERASE"/>
    <property type="match status" value="1"/>
</dbReference>
<dbReference type="InterPro" id="IPR050483">
    <property type="entry name" value="CoA-transferase_III_domain"/>
</dbReference>
<comment type="caution">
    <text evidence="3">The sequence shown here is derived from an EMBL/GenBank/DDBJ whole genome shotgun (WGS) entry which is preliminary data.</text>
</comment>
<dbReference type="InterPro" id="IPR023606">
    <property type="entry name" value="CoA-Trfase_III_dom_1_sf"/>
</dbReference>
<proteinExistence type="predicted"/>
<evidence type="ECO:0000256" key="1">
    <source>
        <dbReference type="ARBA" id="ARBA00022679"/>
    </source>
</evidence>
<dbReference type="SUPFAM" id="SSF89796">
    <property type="entry name" value="CoA-transferase family III (CaiB/BaiF)"/>
    <property type="match status" value="1"/>
</dbReference>
<name>A0A918C6V7_9ACTN</name>
<dbReference type="Proteomes" id="UP000658320">
    <property type="component" value="Unassembled WGS sequence"/>
</dbReference>
<dbReference type="EMBL" id="BMSX01000005">
    <property type="protein sequence ID" value="GGR08742.1"/>
    <property type="molecule type" value="Genomic_DNA"/>
</dbReference>
<feature type="region of interest" description="Disordered" evidence="2">
    <location>
        <begin position="409"/>
        <end position="431"/>
    </location>
</feature>
<dbReference type="RefSeq" id="WP_189935491.1">
    <property type="nucleotide sequence ID" value="NZ_BMSX01000005.1"/>
</dbReference>